<dbReference type="AlphaFoldDB" id="S0EVZ8"/>
<sequence>MISTQKTRMLLAGAGFVSLLGLGAFVQNSFAQSQPPAHRPNHRPMARTEKHPEIRHALFALNRAKMFLSKAQHDFGGHREKALDLTQQAIRECQLALQYDKH</sequence>
<evidence type="ECO:0000313" key="1">
    <source>
        <dbReference type="EMBL" id="CCW36000.1"/>
    </source>
</evidence>
<dbReference type="RefSeq" id="WP_016483521.1">
    <property type="nucleotide sequence ID" value="NC_021487.1"/>
</dbReference>
<organism evidence="1 2">
    <name type="scientific">Chthonomonas calidirosea (strain DSM 23976 / ICMP 18418 / T49)</name>
    <dbReference type="NCBI Taxonomy" id="1303518"/>
    <lineage>
        <taxon>Bacteria</taxon>
        <taxon>Bacillati</taxon>
        <taxon>Armatimonadota</taxon>
        <taxon>Chthonomonadia</taxon>
        <taxon>Chthonomonadales</taxon>
        <taxon>Chthonomonadaceae</taxon>
        <taxon>Chthonomonas</taxon>
    </lineage>
</organism>
<dbReference type="HOGENOM" id="CLU_2290363_0_0_0"/>
<reference evidence="2" key="1">
    <citation type="submission" date="2013-03" db="EMBL/GenBank/DDBJ databases">
        <title>Genome sequence of Chthonomonas calidirosea, the first sequenced genome from the Armatimonadetes phylum (formally candidate division OP10).</title>
        <authorList>
            <person name="Lee K.C.Y."/>
            <person name="Morgan X.C."/>
            <person name="Dunfield P.F."/>
            <person name="Tamas I."/>
            <person name="Houghton K.M."/>
            <person name="Vyssotski M."/>
            <person name="Ryan J.L.J."/>
            <person name="Lagutin K."/>
            <person name="McDonald I.R."/>
            <person name="Stott M.B."/>
        </authorList>
    </citation>
    <scope>NUCLEOTIDE SEQUENCE [LARGE SCALE GENOMIC DNA]</scope>
    <source>
        <strain evidence="2">DSM 23976 / ICMP 18418 / T49</strain>
    </source>
</reference>
<dbReference type="KEGG" id="ccz:CCALI_02193"/>
<dbReference type="OrthoDB" id="574558at2"/>
<proteinExistence type="predicted"/>
<dbReference type="Proteomes" id="UP000014227">
    <property type="component" value="Chromosome I"/>
</dbReference>
<keyword evidence="2" id="KW-1185">Reference proteome</keyword>
<evidence type="ECO:0000313" key="2">
    <source>
        <dbReference type="Proteomes" id="UP000014227"/>
    </source>
</evidence>
<gene>
    <name evidence="1" type="ORF">CCALI_02193</name>
</gene>
<name>S0EVZ8_CHTCT</name>
<dbReference type="PATRIC" id="fig|1303518.3.peg.2277"/>
<protein>
    <submittedName>
        <fullName evidence="1">Uncharacterized protein</fullName>
    </submittedName>
</protein>
<dbReference type="EMBL" id="HF951689">
    <property type="protein sequence ID" value="CCW36000.1"/>
    <property type="molecule type" value="Genomic_DNA"/>
</dbReference>
<accession>S0EVZ8</accession>
<dbReference type="STRING" id="454171.CP488_01900"/>
<dbReference type="InParanoid" id="S0EVZ8"/>